<keyword evidence="7 16" id="KW-0028">Amino-acid biosynthesis</keyword>
<dbReference type="PANTHER" id="PTHR21087:SF16">
    <property type="entry name" value="SHIKIMATE KINASE 1, CHLOROPLASTIC"/>
    <property type="match status" value="1"/>
</dbReference>
<dbReference type="FunFam" id="3.40.50.300:FF:000099">
    <property type="entry name" value="Shikimate kinase 1"/>
    <property type="match status" value="1"/>
</dbReference>
<feature type="binding site" evidence="16">
    <location>
        <begin position="2"/>
        <end position="7"/>
    </location>
    <ligand>
        <name>ATP</name>
        <dbReference type="ChEBI" id="CHEBI:30616"/>
    </ligand>
</feature>
<feature type="binding site" evidence="16">
    <location>
        <position position="6"/>
    </location>
    <ligand>
        <name>Mg(2+)</name>
        <dbReference type="ChEBI" id="CHEBI:18420"/>
    </ligand>
</feature>
<gene>
    <name evidence="16 17" type="primary">aroK</name>
    <name evidence="17" type="ORF">EIMP300_16560</name>
</gene>
<keyword evidence="13 16" id="KW-0460">Magnesium</keyword>
<sequence>MGAGKSTIGRQLAQQLNMEFYDSDQEIEKRTGADVGWVFDLEGEEGFRDREEKVINELTEKQGIVLATGGGSVKSRETRNRLSARGVVVYLETTIEKQLARTQRDKKRPLLHVETPPREVLEALANERNPLYEEIADVTIRTDDQSAKVVANQIISSLNKPHAGKQLILALYTLVCGYSN</sequence>
<evidence type="ECO:0000256" key="13">
    <source>
        <dbReference type="ARBA" id="ARBA00022842"/>
    </source>
</evidence>
<accession>A0A8S0FGX2</accession>
<dbReference type="Pfam" id="PF01202">
    <property type="entry name" value="SKI"/>
    <property type="match status" value="1"/>
</dbReference>
<dbReference type="InterPro" id="IPR027417">
    <property type="entry name" value="P-loop_NTPase"/>
</dbReference>
<organism evidence="17 18">
    <name type="scientific">Escherichia coli</name>
    <dbReference type="NCBI Taxonomy" id="562"/>
    <lineage>
        <taxon>Bacteria</taxon>
        <taxon>Pseudomonadati</taxon>
        <taxon>Pseudomonadota</taxon>
        <taxon>Gammaproteobacteria</taxon>
        <taxon>Enterobacterales</taxon>
        <taxon>Enterobacteriaceae</taxon>
        <taxon>Escherichia</taxon>
    </lineage>
</organism>
<dbReference type="GO" id="GO:0005524">
    <property type="term" value="F:ATP binding"/>
    <property type="evidence" value="ECO:0007669"/>
    <property type="project" value="UniProtKB-UniRule"/>
</dbReference>
<comment type="similarity">
    <text evidence="4 16">Belongs to the shikimate kinase family.</text>
</comment>
<dbReference type="InterPro" id="IPR023000">
    <property type="entry name" value="Shikimate_kinase_CS"/>
</dbReference>
<dbReference type="PRINTS" id="PR01100">
    <property type="entry name" value="SHIKIMTKNASE"/>
</dbReference>
<dbReference type="NCBIfam" id="NF003456">
    <property type="entry name" value="PRK05057.1"/>
    <property type="match status" value="1"/>
</dbReference>
<evidence type="ECO:0000313" key="18">
    <source>
        <dbReference type="Proteomes" id="UP000467488"/>
    </source>
</evidence>
<comment type="subcellular location">
    <subcellularLocation>
        <location evidence="2 16">Cytoplasm</location>
    </subcellularLocation>
</comment>
<dbReference type="PANTHER" id="PTHR21087">
    <property type="entry name" value="SHIKIMATE KINASE"/>
    <property type="match status" value="1"/>
</dbReference>
<comment type="subunit">
    <text evidence="5 16">Monomer.</text>
</comment>
<keyword evidence="14 16" id="KW-0057">Aromatic amino acid biosynthesis</keyword>
<dbReference type="GO" id="GO:0004765">
    <property type="term" value="F:shikimate kinase activity"/>
    <property type="evidence" value="ECO:0007669"/>
    <property type="project" value="UniProtKB-UniRule"/>
</dbReference>
<dbReference type="GO" id="GO:0008652">
    <property type="term" value="P:amino acid biosynthetic process"/>
    <property type="evidence" value="ECO:0007669"/>
    <property type="project" value="UniProtKB-KW"/>
</dbReference>
<dbReference type="PROSITE" id="PS01128">
    <property type="entry name" value="SHIKIMATE_KINASE"/>
    <property type="match status" value="1"/>
</dbReference>
<evidence type="ECO:0000256" key="14">
    <source>
        <dbReference type="ARBA" id="ARBA00023141"/>
    </source>
</evidence>
<dbReference type="GO" id="GO:0009073">
    <property type="term" value="P:aromatic amino acid family biosynthetic process"/>
    <property type="evidence" value="ECO:0007669"/>
    <property type="project" value="UniProtKB-KW"/>
</dbReference>
<dbReference type="GO" id="GO:0005829">
    <property type="term" value="C:cytosol"/>
    <property type="evidence" value="ECO:0007669"/>
    <property type="project" value="TreeGrafter"/>
</dbReference>
<protein>
    <recommendedName>
        <fullName evidence="16">Shikimate kinase 1</fullName>
        <shortName evidence="16">SK 1</shortName>
        <ecNumber evidence="16">2.7.1.71</ecNumber>
    </recommendedName>
</protein>
<dbReference type="Gene3D" id="3.40.50.300">
    <property type="entry name" value="P-loop containing nucleotide triphosphate hydrolases"/>
    <property type="match status" value="1"/>
</dbReference>
<dbReference type="GO" id="GO:0009423">
    <property type="term" value="P:chorismate biosynthetic process"/>
    <property type="evidence" value="ECO:0007669"/>
    <property type="project" value="UniProtKB-UniRule"/>
</dbReference>
<evidence type="ECO:0000256" key="1">
    <source>
        <dbReference type="ARBA" id="ARBA00002641"/>
    </source>
</evidence>
<evidence type="ECO:0000256" key="15">
    <source>
        <dbReference type="ARBA" id="ARBA00048567"/>
    </source>
</evidence>
<feature type="binding site" evidence="16">
    <location>
        <position position="128"/>
    </location>
    <ligand>
        <name>substrate</name>
    </ligand>
</feature>
<dbReference type="EMBL" id="AP022360">
    <property type="protein sequence ID" value="BBU80256.1"/>
    <property type="molecule type" value="Genomic_DNA"/>
</dbReference>
<dbReference type="AlphaFoldDB" id="A0A8S0FGX2"/>
<keyword evidence="11 16" id="KW-0418">Kinase</keyword>
<evidence type="ECO:0000256" key="5">
    <source>
        <dbReference type="ARBA" id="ARBA00011245"/>
    </source>
</evidence>
<dbReference type="Proteomes" id="UP000467488">
    <property type="component" value="Chromosome"/>
</dbReference>
<dbReference type="GO" id="GO:0000287">
    <property type="term" value="F:magnesium ion binding"/>
    <property type="evidence" value="ECO:0007669"/>
    <property type="project" value="UniProtKB-UniRule"/>
</dbReference>
<comment type="function">
    <text evidence="1 16">Catalyzes the specific phosphorylation of the 3-hydroxyl group of shikimic acid using ATP as a cosubstrate.</text>
</comment>
<evidence type="ECO:0000256" key="3">
    <source>
        <dbReference type="ARBA" id="ARBA00004842"/>
    </source>
</evidence>
<proteinExistence type="inferred from homology"/>
<evidence type="ECO:0000256" key="9">
    <source>
        <dbReference type="ARBA" id="ARBA00022723"/>
    </source>
</evidence>
<feature type="binding site" evidence="16">
    <location>
        <position position="48"/>
    </location>
    <ligand>
        <name>substrate</name>
    </ligand>
</feature>
<evidence type="ECO:0000256" key="16">
    <source>
        <dbReference type="HAMAP-Rule" id="MF_00109"/>
    </source>
</evidence>
<reference evidence="17 18" key="1">
    <citation type="submission" date="2020-01" db="EMBL/GenBank/DDBJ databases">
        <title>Dynamics of blaIMP-6 dissemination in carbapenem resistant Enterobacteriacea isolated from regional surveillance in Osaka, Japan.</title>
        <authorList>
            <person name="Abe R."/>
            <person name="Akeda Y."/>
            <person name="Sugawara Y."/>
            <person name="Yamamoto N."/>
            <person name="Tomono K."/>
            <person name="Takeuchi D."/>
            <person name="Kawahara R."/>
            <person name="Hamada S."/>
        </authorList>
    </citation>
    <scope>NUCLEOTIDE SEQUENCE [LARGE SCALE GENOMIC DNA]</scope>
    <source>
        <strain evidence="17 18">E300</strain>
    </source>
</reference>
<comment type="pathway">
    <text evidence="3 16">Metabolic intermediate biosynthesis; chorismate biosynthesis; chorismate from D-erythrose 4-phosphate and phosphoenolpyruvate: step 5/7.</text>
</comment>
<comment type="catalytic activity">
    <reaction evidence="15 16">
        <text>shikimate + ATP = 3-phosphoshikimate + ADP + H(+)</text>
        <dbReference type="Rhea" id="RHEA:13121"/>
        <dbReference type="ChEBI" id="CHEBI:15378"/>
        <dbReference type="ChEBI" id="CHEBI:30616"/>
        <dbReference type="ChEBI" id="CHEBI:36208"/>
        <dbReference type="ChEBI" id="CHEBI:145989"/>
        <dbReference type="ChEBI" id="CHEBI:456216"/>
        <dbReference type="EC" id="2.7.1.71"/>
    </reaction>
</comment>
<evidence type="ECO:0000256" key="7">
    <source>
        <dbReference type="ARBA" id="ARBA00022605"/>
    </source>
</evidence>
<evidence type="ECO:0000256" key="6">
    <source>
        <dbReference type="ARBA" id="ARBA00022490"/>
    </source>
</evidence>
<evidence type="ECO:0000313" key="17">
    <source>
        <dbReference type="EMBL" id="BBU80256.1"/>
    </source>
</evidence>
<dbReference type="SUPFAM" id="SSF52540">
    <property type="entry name" value="P-loop containing nucleoside triphosphate hydrolases"/>
    <property type="match status" value="1"/>
</dbReference>
<evidence type="ECO:0000256" key="8">
    <source>
        <dbReference type="ARBA" id="ARBA00022679"/>
    </source>
</evidence>
<name>A0A8S0FGX2_ECOLX</name>
<comment type="cofactor">
    <cofactor evidence="16">
        <name>Mg(2+)</name>
        <dbReference type="ChEBI" id="CHEBI:18420"/>
    </cofactor>
    <text evidence="16">Binds 1 Mg(2+) ion per subunit.</text>
</comment>
<dbReference type="HAMAP" id="MF_00109">
    <property type="entry name" value="Shikimate_kinase"/>
    <property type="match status" value="1"/>
</dbReference>
<dbReference type="EC" id="2.7.1.71" evidence="16"/>
<keyword evidence="8 16" id="KW-0808">Transferase</keyword>
<keyword evidence="9 16" id="KW-0479">Metal-binding</keyword>
<evidence type="ECO:0000256" key="10">
    <source>
        <dbReference type="ARBA" id="ARBA00022741"/>
    </source>
</evidence>
<feature type="binding site" evidence="16">
    <location>
        <position position="24"/>
    </location>
    <ligand>
        <name>substrate</name>
    </ligand>
</feature>
<keyword evidence="10 16" id="KW-0547">Nucleotide-binding</keyword>
<feature type="binding site" evidence="16">
    <location>
        <position position="108"/>
    </location>
    <ligand>
        <name>ATP</name>
        <dbReference type="ChEBI" id="CHEBI:30616"/>
    </ligand>
</feature>
<dbReference type="InterPro" id="IPR031322">
    <property type="entry name" value="Shikimate/glucono_kinase"/>
</dbReference>
<feature type="binding site" evidence="16">
    <location>
        <position position="145"/>
    </location>
    <ligand>
        <name>ATP</name>
        <dbReference type="ChEBI" id="CHEBI:30616"/>
    </ligand>
</feature>
<evidence type="ECO:0000256" key="4">
    <source>
        <dbReference type="ARBA" id="ARBA00006997"/>
    </source>
</evidence>
<evidence type="ECO:0000256" key="2">
    <source>
        <dbReference type="ARBA" id="ARBA00004496"/>
    </source>
</evidence>
<keyword evidence="6 16" id="KW-0963">Cytoplasm</keyword>
<feature type="binding site" evidence="16">
    <location>
        <position position="70"/>
    </location>
    <ligand>
        <name>substrate</name>
    </ligand>
</feature>
<evidence type="ECO:0000256" key="12">
    <source>
        <dbReference type="ARBA" id="ARBA00022840"/>
    </source>
</evidence>
<dbReference type="CDD" id="cd00464">
    <property type="entry name" value="SK"/>
    <property type="match status" value="1"/>
</dbReference>
<keyword evidence="12 16" id="KW-0067">ATP-binding</keyword>
<dbReference type="InterPro" id="IPR000623">
    <property type="entry name" value="Shikimate_kinase/TSH1"/>
</dbReference>
<evidence type="ECO:0000256" key="11">
    <source>
        <dbReference type="ARBA" id="ARBA00022777"/>
    </source>
</evidence>